<gene>
    <name evidence="1" type="ORF">PCYB_002530</name>
</gene>
<dbReference type="KEGG" id="pcy:PCYB_002530"/>
<dbReference type="VEuPathDB" id="PlasmoDB:PCYB_002530"/>
<name>K6UZU4_PLACD</name>
<organism evidence="1 2">
    <name type="scientific">Plasmodium cynomolgi (strain B)</name>
    <dbReference type="NCBI Taxonomy" id="1120755"/>
    <lineage>
        <taxon>Eukaryota</taxon>
        <taxon>Sar</taxon>
        <taxon>Alveolata</taxon>
        <taxon>Apicomplexa</taxon>
        <taxon>Aconoidasida</taxon>
        <taxon>Haemosporida</taxon>
        <taxon>Plasmodiidae</taxon>
        <taxon>Plasmodium</taxon>
        <taxon>Plasmodium (Plasmodium)</taxon>
    </lineage>
</organism>
<dbReference type="GeneID" id="14696046"/>
<dbReference type="PhylomeDB" id="K6UZU4"/>
<reference evidence="1 2" key="1">
    <citation type="journal article" date="2012" name="Nat. Genet.">
        <title>Plasmodium cynomolgi genome sequences provide insight into Plasmodium vivax and the monkey malaria clade.</title>
        <authorList>
            <person name="Tachibana S."/>
            <person name="Sullivan S.A."/>
            <person name="Kawai S."/>
            <person name="Nakamura S."/>
            <person name="Kim H.R."/>
            <person name="Goto N."/>
            <person name="Arisue N."/>
            <person name="Palacpac N.M.Q."/>
            <person name="Honma H."/>
            <person name="Yagi M."/>
            <person name="Tougan T."/>
            <person name="Katakai Y."/>
            <person name="Kaneko O."/>
            <person name="Mita T."/>
            <person name="Kita K."/>
            <person name="Yasutomi Y."/>
            <person name="Sutton P.L."/>
            <person name="Shakhbatyan R."/>
            <person name="Horii T."/>
            <person name="Yasunaga T."/>
            <person name="Barnwell J.W."/>
            <person name="Escalante A.A."/>
            <person name="Carlton J.M."/>
            <person name="Tanabe K."/>
        </authorList>
    </citation>
    <scope>NUCLEOTIDE SEQUENCE [LARGE SCALE GENOMIC DNA]</scope>
    <source>
        <strain evidence="1 2">B</strain>
    </source>
</reference>
<dbReference type="OMA" id="NENKHEC"/>
<dbReference type="Proteomes" id="UP000006319">
    <property type="component" value="Unassembled WGS sequence"/>
</dbReference>
<sequence>MELKKLCTSSRYVKYCDSRDEPMFKGWPHRNICIAILNYLENKYSASNDNKMAYDDCKLLSYWAYSTLFAIMSNEKYVLLAYAQVQRIWNDFIKHLSENKKCEPINSMVSYTDWRKRKELYEYCVNYSVILQLANTYRESCSKFYKYVQNKAPLYEFFKNKCPDDNKNICPEFYEDCKKYNPEVVLSNFNCHRKKIDGGADMPSVLEEETPLLVGKPNSEDSSFHILGSAAKSDVVFDSNEMSFQMPTDDVSENLNEKSHTVTKVGNILLGVVTTSMASGALYKVNINSLIQINCISLLISIITST</sequence>
<protein>
    <recommendedName>
        <fullName evidence="3">CYIR protein</fullName>
    </recommendedName>
</protein>
<dbReference type="AlphaFoldDB" id="K6UZU4"/>
<dbReference type="EMBL" id="DF157237">
    <property type="protein sequence ID" value="GAB69504.1"/>
    <property type="molecule type" value="Genomic_DNA"/>
</dbReference>
<proteinExistence type="predicted"/>
<dbReference type="OrthoDB" id="389220at2759"/>
<keyword evidence="2" id="KW-1185">Reference proteome</keyword>
<evidence type="ECO:0000313" key="2">
    <source>
        <dbReference type="Proteomes" id="UP000006319"/>
    </source>
</evidence>
<evidence type="ECO:0008006" key="3">
    <source>
        <dbReference type="Google" id="ProtNLM"/>
    </source>
</evidence>
<accession>K6UZU4</accession>
<dbReference type="InterPro" id="IPR008780">
    <property type="entry name" value="Plasmodium_Vir"/>
</dbReference>
<dbReference type="RefSeq" id="XP_004227722.1">
    <property type="nucleotide sequence ID" value="XM_004227674.1"/>
</dbReference>
<dbReference type="Pfam" id="PF05795">
    <property type="entry name" value="Plasmodium_Vir"/>
    <property type="match status" value="1"/>
</dbReference>
<evidence type="ECO:0000313" key="1">
    <source>
        <dbReference type="EMBL" id="GAB69504.1"/>
    </source>
</evidence>